<feature type="transmembrane region" description="Helical" evidence="6">
    <location>
        <begin position="272"/>
        <end position="292"/>
    </location>
</feature>
<dbReference type="Pfam" id="PF07690">
    <property type="entry name" value="MFS_1"/>
    <property type="match status" value="1"/>
</dbReference>
<feature type="transmembrane region" description="Helical" evidence="6">
    <location>
        <begin position="12"/>
        <end position="33"/>
    </location>
</feature>
<keyword evidence="4 6" id="KW-1133">Transmembrane helix</keyword>
<organism evidence="8 9">
    <name type="scientific">Flavobacterium cheonhonense</name>
    <dbReference type="NCBI Taxonomy" id="706185"/>
    <lineage>
        <taxon>Bacteria</taxon>
        <taxon>Pseudomonadati</taxon>
        <taxon>Bacteroidota</taxon>
        <taxon>Flavobacteriia</taxon>
        <taxon>Flavobacteriales</taxon>
        <taxon>Flavobacteriaceae</taxon>
        <taxon>Flavobacterium</taxon>
    </lineage>
</organism>
<keyword evidence="2" id="KW-1003">Cell membrane</keyword>
<dbReference type="Proteomes" id="UP001500968">
    <property type="component" value="Unassembled WGS sequence"/>
</dbReference>
<name>A0ABP7TPV4_9FLAO</name>
<feature type="transmembrane region" description="Helical" evidence="6">
    <location>
        <begin position="304"/>
        <end position="324"/>
    </location>
</feature>
<dbReference type="InterPro" id="IPR011701">
    <property type="entry name" value="MFS"/>
</dbReference>
<reference evidence="9" key="1">
    <citation type="journal article" date="2019" name="Int. J. Syst. Evol. Microbiol.">
        <title>The Global Catalogue of Microorganisms (GCM) 10K type strain sequencing project: providing services to taxonomists for standard genome sequencing and annotation.</title>
        <authorList>
            <consortium name="The Broad Institute Genomics Platform"/>
            <consortium name="The Broad Institute Genome Sequencing Center for Infectious Disease"/>
            <person name="Wu L."/>
            <person name="Ma J."/>
        </authorList>
    </citation>
    <scope>NUCLEOTIDE SEQUENCE [LARGE SCALE GENOMIC DNA]</scope>
    <source>
        <strain evidence="9">JCM 17064</strain>
    </source>
</reference>
<feature type="transmembrane region" description="Helical" evidence="6">
    <location>
        <begin position="438"/>
        <end position="457"/>
    </location>
</feature>
<evidence type="ECO:0000256" key="1">
    <source>
        <dbReference type="ARBA" id="ARBA00004429"/>
    </source>
</evidence>
<feature type="transmembrane region" description="Helical" evidence="6">
    <location>
        <begin position="330"/>
        <end position="348"/>
    </location>
</feature>
<dbReference type="PROSITE" id="PS50850">
    <property type="entry name" value="MFS"/>
    <property type="match status" value="1"/>
</dbReference>
<evidence type="ECO:0000256" key="4">
    <source>
        <dbReference type="ARBA" id="ARBA00022989"/>
    </source>
</evidence>
<evidence type="ECO:0000259" key="7">
    <source>
        <dbReference type="PROSITE" id="PS50850"/>
    </source>
</evidence>
<proteinExistence type="predicted"/>
<feature type="transmembrane region" description="Helical" evidence="6">
    <location>
        <begin position="117"/>
        <end position="141"/>
    </location>
</feature>
<feature type="transmembrane region" description="Helical" evidence="6">
    <location>
        <begin position="85"/>
        <end position="105"/>
    </location>
</feature>
<keyword evidence="5 6" id="KW-0472">Membrane</keyword>
<feature type="transmembrane region" description="Helical" evidence="6">
    <location>
        <begin position="236"/>
        <end position="260"/>
    </location>
</feature>
<feature type="domain" description="Major facilitator superfamily (MFS) profile" evidence="7">
    <location>
        <begin position="1"/>
        <end position="213"/>
    </location>
</feature>
<sequence length="478" mass="51210">MSTQNLKTNWAQFIPLVTVFFFWGFVAASNDILIPVFKKAFDLTQGQSQLVSVAFYVAYTVGSIIYMIISFLTKGDLINRIGYKNALALGLVISALGTLLFYPAANTGSFPLMLSGLFIVALGFSLQQTVANPLAIALGPITTGSQRLTMAGGINNLGTTIGPLIVSFAIFGSATSGDTDMSIESVKIPYLVLGAAFLLVAVLLKFSSLPDKPAAVVEEEGVATSTRNSALSYPQLILGMIGIFVYVGVEVSTASNLPAYMESDLGFDTKDIAPFISLYWASLMIGRWTGAVEAFTDNMNTQKILRFVAPYLAFGVFLGVNKFMNHDLTPFYVYALIILVLIFADMASKGNPARMLLIFSVLGIAALLVGMATNGMVSVYAFTSVGLFCSTLWPCIFTLAISGLGKHTSQGSSFLIMMIMGGGLVSWLQGYVADITSIHTSYIVGVLCFAYLAFYAWKVSGILKSQGIDFDKKVSGGH</sequence>
<comment type="caution">
    <text evidence="8">The sequence shown here is derived from an EMBL/GenBank/DDBJ whole genome shotgun (WGS) entry which is preliminary data.</text>
</comment>
<feature type="transmembrane region" description="Helical" evidence="6">
    <location>
        <begin position="355"/>
        <end position="373"/>
    </location>
</feature>
<feature type="transmembrane region" description="Helical" evidence="6">
    <location>
        <begin position="153"/>
        <end position="174"/>
    </location>
</feature>
<dbReference type="InterPro" id="IPR020846">
    <property type="entry name" value="MFS_dom"/>
</dbReference>
<dbReference type="InterPro" id="IPR036259">
    <property type="entry name" value="MFS_trans_sf"/>
</dbReference>
<feature type="transmembrane region" description="Helical" evidence="6">
    <location>
        <begin position="413"/>
        <end position="432"/>
    </location>
</feature>
<dbReference type="PANTHER" id="PTHR43702:SF3">
    <property type="entry name" value="PROTEIN TSGA"/>
    <property type="match status" value="1"/>
</dbReference>
<feature type="transmembrane region" description="Helical" evidence="6">
    <location>
        <begin position="379"/>
        <end position="401"/>
    </location>
</feature>
<protein>
    <recommendedName>
        <fullName evidence="7">Major facilitator superfamily (MFS) profile domain-containing protein</fullName>
    </recommendedName>
</protein>
<keyword evidence="3 6" id="KW-0812">Transmembrane</keyword>
<feature type="transmembrane region" description="Helical" evidence="6">
    <location>
        <begin position="186"/>
        <end position="204"/>
    </location>
</feature>
<gene>
    <name evidence="8" type="ORF">GCM10022386_11690</name>
</gene>
<feature type="transmembrane region" description="Helical" evidence="6">
    <location>
        <begin position="53"/>
        <end position="73"/>
    </location>
</feature>
<evidence type="ECO:0000256" key="3">
    <source>
        <dbReference type="ARBA" id="ARBA00022692"/>
    </source>
</evidence>
<dbReference type="PANTHER" id="PTHR43702">
    <property type="entry name" value="L-FUCOSE-PROTON SYMPORTER"/>
    <property type="match status" value="1"/>
</dbReference>
<evidence type="ECO:0000256" key="6">
    <source>
        <dbReference type="SAM" id="Phobius"/>
    </source>
</evidence>
<dbReference type="RefSeq" id="WP_290872253.1">
    <property type="nucleotide sequence ID" value="NZ_BAABCR010000013.1"/>
</dbReference>
<evidence type="ECO:0000313" key="8">
    <source>
        <dbReference type="EMBL" id="GAA4029556.1"/>
    </source>
</evidence>
<evidence type="ECO:0000256" key="2">
    <source>
        <dbReference type="ARBA" id="ARBA00022475"/>
    </source>
</evidence>
<keyword evidence="9" id="KW-1185">Reference proteome</keyword>
<dbReference type="InterPro" id="IPR050375">
    <property type="entry name" value="MFS_TsgA-like"/>
</dbReference>
<dbReference type="SUPFAM" id="SSF103473">
    <property type="entry name" value="MFS general substrate transporter"/>
    <property type="match status" value="1"/>
</dbReference>
<dbReference type="Gene3D" id="1.20.1250.20">
    <property type="entry name" value="MFS general substrate transporter like domains"/>
    <property type="match status" value="2"/>
</dbReference>
<accession>A0ABP7TPV4</accession>
<evidence type="ECO:0000256" key="5">
    <source>
        <dbReference type="ARBA" id="ARBA00023136"/>
    </source>
</evidence>
<dbReference type="EMBL" id="BAABCR010000013">
    <property type="protein sequence ID" value="GAA4029556.1"/>
    <property type="molecule type" value="Genomic_DNA"/>
</dbReference>
<comment type="subcellular location">
    <subcellularLocation>
        <location evidence="1">Cell inner membrane</location>
        <topology evidence="1">Multi-pass membrane protein</topology>
    </subcellularLocation>
</comment>
<evidence type="ECO:0000313" key="9">
    <source>
        <dbReference type="Proteomes" id="UP001500968"/>
    </source>
</evidence>